<dbReference type="Gene3D" id="3.60.10.10">
    <property type="entry name" value="Endonuclease/exonuclease/phosphatase"/>
    <property type="match status" value="1"/>
</dbReference>
<feature type="compositionally biased region" description="Basic residues" evidence="1">
    <location>
        <begin position="440"/>
        <end position="463"/>
    </location>
</feature>
<organism evidence="2 3">
    <name type="scientific">Phytohabitans houttuyneae</name>
    <dbReference type="NCBI Taxonomy" id="1076126"/>
    <lineage>
        <taxon>Bacteria</taxon>
        <taxon>Bacillati</taxon>
        <taxon>Actinomycetota</taxon>
        <taxon>Actinomycetes</taxon>
        <taxon>Micromonosporales</taxon>
        <taxon>Micromonosporaceae</taxon>
    </lineage>
</organism>
<feature type="compositionally biased region" description="Polar residues" evidence="1">
    <location>
        <begin position="315"/>
        <end position="328"/>
    </location>
</feature>
<comment type="caution">
    <text evidence="2">The sequence shown here is derived from an EMBL/GenBank/DDBJ whole genome shotgun (WGS) entry which is preliminary data.</text>
</comment>
<name>A0A6V8K1P0_9ACTN</name>
<accession>A0A6V8K1P0</accession>
<dbReference type="EMBL" id="BLPF01000001">
    <property type="protein sequence ID" value="GFJ77500.1"/>
    <property type="molecule type" value="Genomic_DNA"/>
</dbReference>
<feature type="compositionally biased region" description="Low complexity" evidence="1">
    <location>
        <begin position="295"/>
        <end position="305"/>
    </location>
</feature>
<dbReference type="SUPFAM" id="SSF56219">
    <property type="entry name" value="DNase I-like"/>
    <property type="match status" value="1"/>
</dbReference>
<dbReference type="RefSeq" id="WP_173054929.1">
    <property type="nucleotide sequence ID" value="NZ_BLPF01000001.1"/>
</dbReference>
<dbReference type="Proteomes" id="UP000482800">
    <property type="component" value="Unassembled WGS sequence"/>
</dbReference>
<feature type="compositionally biased region" description="Polar residues" evidence="1">
    <location>
        <begin position="341"/>
        <end position="353"/>
    </location>
</feature>
<evidence type="ECO:0008006" key="4">
    <source>
        <dbReference type="Google" id="ProtNLM"/>
    </source>
</evidence>
<reference evidence="2 3" key="2">
    <citation type="submission" date="2020-03" db="EMBL/GenBank/DDBJ databases">
        <authorList>
            <person name="Ichikawa N."/>
            <person name="Kimura A."/>
            <person name="Kitahashi Y."/>
            <person name="Uohara A."/>
        </authorList>
    </citation>
    <scope>NUCLEOTIDE SEQUENCE [LARGE SCALE GENOMIC DNA]</scope>
    <source>
        <strain evidence="2 3">NBRC 108639</strain>
    </source>
</reference>
<keyword evidence="3" id="KW-1185">Reference proteome</keyword>
<evidence type="ECO:0000313" key="2">
    <source>
        <dbReference type="EMBL" id="GFJ77500.1"/>
    </source>
</evidence>
<proteinExistence type="predicted"/>
<sequence length="476" mass="52403">MTRIAVALFNYQDGGRQPDGTYDFTKLQRAFADVDEPPALILFCEAKNYRDHAGQPKYTAAETLSDELGVPYTVELGSNDRSPMPPAIFYNPDTLILRSWWNQHDPGIYQDQRNVARFAIRGNAPNQEGRTEFLAFVHHWSPLSGDNRLEEARRASRYGDAQPVPVIGGGDLNATASGKHLPQRDWMAAHFSARTHKGVRGPDGQWGPDTRALDHLIGVWDETTHQREDGCGLHAIAEIAWRTDPTQPILPTVNDGVDAGGGLLIDWLLVNDAMTPHVIPDSYKVHIPEAGQQHPPTTGSSPSPSICDRAHGSARPQQDGTHHSNTVTLGRRRHDHDRDGLSTSKKSYQATPVNSPPAGQAAGRPGPMPHQAPVPARAARRKRDDRRSGTPRFSAGPAAPPCPFWTCRPDGGKPRRNPVAGAIPLSFNRKQDREQETSQHARRRSGSGAAVRHRRLGRLGRRRPATDRTGGRHCSR</sequence>
<dbReference type="AlphaFoldDB" id="A0A6V8K1P0"/>
<feature type="compositionally biased region" description="Low complexity" evidence="1">
    <location>
        <begin position="356"/>
        <end position="365"/>
    </location>
</feature>
<dbReference type="InterPro" id="IPR036691">
    <property type="entry name" value="Endo/exonu/phosph_ase_sf"/>
</dbReference>
<feature type="compositionally biased region" description="Basic and acidic residues" evidence="1">
    <location>
        <begin position="429"/>
        <end position="439"/>
    </location>
</feature>
<evidence type="ECO:0000313" key="3">
    <source>
        <dbReference type="Proteomes" id="UP000482800"/>
    </source>
</evidence>
<feature type="region of interest" description="Disordered" evidence="1">
    <location>
        <begin position="288"/>
        <end position="476"/>
    </location>
</feature>
<evidence type="ECO:0000256" key="1">
    <source>
        <dbReference type="SAM" id="MobiDB-lite"/>
    </source>
</evidence>
<reference evidence="2 3" key="1">
    <citation type="submission" date="2020-03" db="EMBL/GenBank/DDBJ databases">
        <title>Whole genome shotgun sequence of Phytohabitans houttuyneae NBRC 108639.</title>
        <authorList>
            <person name="Komaki H."/>
            <person name="Tamura T."/>
        </authorList>
    </citation>
    <scope>NUCLEOTIDE SEQUENCE [LARGE SCALE GENOMIC DNA]</scope>
    <source>
        <strain evidence="2 3">NBRC 108639</strain>
    </source>
</reference>
<protein>
    <recommendedName>
        <fullName evidence="4">Endonuclease/exonuclease/phosphatase domain-containing protein</fullName>
    </recommendedName>
</protein>
<gene>
    <name evidence="2" type="ORF">Phou_016800</name>
</gene>